<name>A0ABS7RYV0_9ENTR</name>
<accession>A0ABS7RYV0</accession>
<proteinExistence type="predicted"/>
<comment type="caution">
    <text evidence="1">The sequence shown here is derived from an EMBL/GenBank/DDBJ whole genome shotgun (WGS) entry which is preliminary data.</text>
</comment>
<sequence>MSINALTESLRHHLSPHLERSGSILYSATSTLKVGDVYLMGFNPGGGDGPTISEQIDALADRTTNAYLDEEWTGKAGEAPLQRRVTWVLKALGYQPREVCASNLIFIRSRDYRGVEYTLADECWPVHEEIISIVQPKLILVFGNSATSPYDYLRNRFNAGGADESISSGHGSWTVRSFNTVINGQSVCVVGLPHLSRYSPVGKPEVIEWIKTRKQHAEPDPD</sequence>
<evidence type="ECO:0000313" key="1">
    <source>
        <dbReference type="EMBL" id="MBZ0059486.1"/>
    </source>
</evidence>
<evidence type="ECO:0000313" key="2">
    <source>
        <dbReference type="Proteomes" id="UP000706580"/>
    </source>
</evidence>
<keyword evidence="2" id="KW-1185">Reference proteome</keyword>
<reference evidence="1 2" key="1">
    <citation type="submission" date="2020-11" db="EMBL/GenBank/DDBJ databases">
        <title>Draft Genome of Enterobacter sp. strain EMC7.</title>
        <authorList>
            <person name="Barman P."/>
            <person name="Sinha S."/>
            <person name="Sen S."/>
            <person name="Chakraborty R."/>
        </authorList>
    </citation>
    <scope>NUCLEOTIDE SEQUENCE [LARGE SCALE GENOMIC DNA]</scope>
    <source>
        <strain evidence="1 2">EMC7</strain>
    </source>
</reference>
<protein>
    <recommendedName>
        <fullName evidence="3">Uracil-DNA glycosylase-like domain-containing protein</fullName>
    </recommendedName>
</protein>
<dbReference type="RefSeq" id="WP_223075168.1">
    <property type="nucleotide sequence ID" value="NZ_JADMNK010000010.1"/>
</dbReference>
<dbReference type="Proteomes" id="UP000706580">
    <property type="component" value="Unassembled WGS sequence"/>
</dbReference>
<gene>
    <name evidence="1" type="ORF">ITX56_17090</name>
</gene>
<dbReference type="SUPFAM" id="SSF52141">
    <property type="entry name" value="Uracil-DNA glycosylase-like"/>
    <property type="match status" value="1"/>
</dbReference>
<organism evidence="1 2">
    <name type="scientific">Leclercia barmai</name>
    <dbReference type="NCBI Taxonomy" id="2785629"/>
    <lineage>
        <taxon>Bacteria</taxon>
        <taxon>Pseudomonadati</taxon>
        <taxon>Pseudomonadota</taxon>
        <taxon>Gammaproteobacteria</taxon>
        <taxon>Enterobacterales</taxon>
        <taxon>Enterobacteriaceae</taxon>
        <taxon>Leclercia</taxon>
    </lineage>
</organism>
<dbReference type="InterPro" id="IPR036895">
    <property type="entry name" value="Uracil-DNA_glycosylase-like_sf"/>
</dbReference>
<dbReference type="Gene3D" id="3.40.470.10">
    <property type="entry name" value="Uracil-DNA glycosylase-like domain"/>
    <property type="match status" value="1"/>
</dbReference>
<dbReference type="EMBL" id="JADMNK010000010">
    <property type="protein sequence ID" value="MBZ0059486.1"/>
    <property type="molecule type" value="Genomic_DNA"/>
</dbReference>
<evidence type="ECO:0008006" key="3">
    <source>
        <dbReference type="Google" id="ProtNLM"/>
    </source>
</evidence>